<sequence>MGAGWSSVTERCIFDTFWLSRIELDFFSLDDLSTRTLGSCDLNVRLKRDMPADVDVVVHV</sequence>
<reference evidence="1" key="1">
    <citation type="submission" date="2023-01" db="EMBL/GenBank/DDBJ databases">
        <title>Colletotrichum chrysophilum M932 genome sequence.</title>
        <authorList>
            <person name="Baroncelli R."/>
        </authorList>
    </citation>
    <scope>NUCLEOTIDE SEQUENCE</scope>
    <source>
        <strain evidence="1">M932</strain>
    </source>
</reference>
<evidence type="ECO:0000313" key="1">
    <source>
        <dbReference type="EMBL" id="KAK1837340.1"/>
    </source>
</evidence>
<evidence type="ECO:0000313" key="2">
    <source>
        <dbReference type="Proteomes" id="UP001243330"/>
    </source>
</evidence>
<accession>A0AAD8ZYL7</accession>
<dbReference type="AlphaFoldDB" id="A0AAD8ZYL7"/>
<comment type="caution">
    <text evidence="1">The sequence shown here is derived from an EMBL/GenBank/DDBJ whole genome shotgun (WGS) entry which is preliminary data.</text>
</comment>
<organism evidence="1 2">
    <name type="scientific">Colletotrichum chrysophilum</name>
    <dbReference type="NCBI Taxonomy" id="1836956"/>
    <lineage>
        <taxon>Eukaryota</taxon>
        <taxon>Fungi</taxon>
        <taxon>Dikarya</taxon>
        <taxon>Ascomycota</taxon>
        <taxon>Pezizomycotina</taxon>
        <taxon>Sordariomycetes</taxon>
        <taxon>Hypocreomycetidae</taxon>
        <taxon>Glomerellales</taxon>
        <taxon>Glomerellaceae</taxon>
        <taxon>Colletotrichum</taxon>
        <taxon>Colletotrichum gloeosporioides species complex</taxon>
    </lineage>
</organism>
<gene>
    <name evidence="1" type="ORF">CCHR01_20039</name>
</gene>
<dbReference type="Proteomes" id="UP001243330">
    <property type="component" value="Unassembled WGS sequence"/>
</dbReference>
<keyword evidence="2" id="KW-1185">Reference proteome</keyword>
<proteinExistence type="predicted"/>
<dbReference type="EMBL" id="JAQOWY010001488">
    <property type="protein sequence ID" value="KAK1837340.1"/>
    <property type="molecule type" value="Genomic_DNA"/>
</dbReference>
<name>A0AAD8ZYL7_9PEZI</name>
<protein>
    <submittedName>
        <fullName evidence="1">Uncharacterized protein</fullName>
    </submittedName>
</protein>